<gene>
    <name evidence="2" type="ORF">AWH56_009020</name>
    <name evidence="1" type="ORF">AWH56_06705</name>
</gene>
<keyword evidence="3" id="KW-1185">Reference proteome</keyword>
<dbReference type="Proteomes" id="UP000180175">
    <property type="component" value="Chromosome"/>
</dbReference>
<reference evidence="2 3" key="2">
    <citation type="journal article" date="2017" name="Genome Announc.">
        <title>Draft Genome Sequences of Four Alkaliphilic Bacteria Belonging to the Anaerobacillus Genus.</title>
        <authorList>
            <person name="Bassil N.M."/>
            <person name="Lloyd J.R."/>
        </authorList>
    </citation>
    <scope>NUCLEOTIDE SEQUENCE [LARGE SCALE GENOMIC DNA]</scope>
    <source>
        <strain evidence="2 3">NB2006</strain>
    </source>
</reference>
<evidence type="ECO:0000313" key="2">
    <source>
        <dbReference type="EMBL" id="QOY37703.1"/>
    </source>
</evidence>
<dbReference type="EMBL" id="CP063356">
    <property type="protein sequence ID" value="QOY37703.1"/>
    <property type="molecule type" value="Genomic_DNA"/>
</dbReference>
<evidence type="ECO:0000313" key="3">
    <source>
        <dbReference type="Proteomes" id="UP000180175"/>
    </source>
</evidence>
<organism evidence="1 3">
    <name type="scientific">Anaerobacillus isosaccharinicus</name>
    <dbReference type="NCBI Taxonomy" id="1532552"/>
    <lineage>
        <taxon>Bacteria</taxon>
        <taxon>Bacillati</taxon>
        <taxon>Bacillota</taxon>
        <taxon>Bacilli</taxon>
        <taxon>Bacillales</taxon>
        <taxon>Bacillaceae</taxon>
        <taxon>Anaerobacillus</taxon>
    </lineage>
</organism>
<reference evidence="1 3" key="1">
    <citation type="submission" date="2016-10" db="EMBL/GenBank/DDBJ databases">
        <title>Draft genome sequences of four alkaliphilic bacteria belonging to the Anaerobacillus genus.</title>
        <authorList>
            <person name="Bassil N.M."/>
            <person name="Lloyd J.R."/>
        </authorList>
    </citation>
    <scope>NUCLEOTIDE SEQUENCE [LARGE SCALE GENOMIC DNA]</scope>
    <source>
        <strain evidence="1 3">NB2006</strain>
    </source>
</reference>
<name>A0A1S2M9A2_9BACI</name>
<evidence type="ECO:0000313" key="1">
    <source>
        <dbReference type="EMBL" id="OIJ21053.1"/>
    </source>
</evidence>
<protein>
    <submittedName>
        <fullName evidence="1">Uncharacterized protein</fullName>
    </submittedName>
</protein>
<dbReference type="RefSeq" id="WP_071316395.1">
    <property type="nucleotide sequence ID" value="NZ_CP063356.2"/>
</dbReference>
<sequence length="77" mass="8880">MTNSTWLNNNKINFSIVEVKDKSYIVATCSVGKQRLLYIEDLVTKDRYIPTVENEIHTGAHLDDIVLKSIEEIEKKN</sequence>
<accession>A0A1S2M9A2</accession>
<reference evidence="2" key="4">
    <citation type="submission" date="2020-10" db="EMBL/GenBank/DDBJ databases">
        <authorList>
            <person name="Bassil N.M."/>
            <person name="Lloyd J.R."/>
        </authorList>
    </citation>
    <scope>NUCLEOTIDE SEQUENCE</scope>
    <source>
        <strain evidence="2">NB2006</strain>
    </source>
</reference>
<reference evidence="2 3" key="3">
    <citation type="journal article" date="2019" name="Int. J. Syst. Evol. Microbiol.">
        <title>Anaerobacillus isosaccharinicus sp. nov., an alkaliphilic bacterium which degrades isosaccharinic acid.</title>
        <authorList>
            <person name="Bassil N.M."/>
            <person name="Lloyd J.R."/>
        </authorList>
    </citation>
    <scope>NUCLEOTIDE SEQUENCE [LARGE SCALE GENOMIC DNA]</scope>
    <source>
        <strain evidence="2 3">NB2006</strain>
    </source>
</reference>
<proteinExistence type="predicted"/>
<dbReference type="OrthoDB" id="9951390at2"/>
<dbReference type="KEGG" id="aia:AWH56_009020"/>
<dbReference type="AlphaFoldDB" id="A0A1S2M9A2"/>
<dbReference type="EMBL" id="LQXD01000060">
    <property type="protein sequence ID" value="OIJ21053.1"/>
    <property type="molecule type" value="Genomic_DNA"/>
</dbReference>